<keyword evidence="3" id="KW-0762">Sugar transport</keyword>
<evidence type="ECO:0000256" key="2">
    <source>
        <dbReference type="ARBA" id="ARBA00022448"/>
    </source>
</evidence>
<dbReference type="SUPFAM" id="SSF52540">
    <property type="entry name" value="P-loop containing nucleoside triphosphate hydrolases"/>
    <property type="match status" value="2"/>
</dbReference>
<dbReference type="InterPro" id="IPR003439">
    <property type="entry name" value="ABC_transporter-like_ATP-bd"/>
</dbReference>
<dbReference type="GO" id="GO:0016887">
    <property type="term" value="F:ATP hydrolysis activity"/>
    <property type="evidence" value="ECO:0007669"/>
    <property type="project" value="InterPro"/>
</dbReference>
<feature type="domain" description="ABC transporter" evidence="7">
    <location>
        <begin position="260"/>
        <end position="505"/>
    </location>
</feature>
<dbReference type="OrthoDB" id="9805029at2"/>
<dbReference type="CDD" id="cd03216">
    <property type="entry name" value="ABC_Carb_Monos_I"/>
    <property type="match status" value="1"/>
</dbReference>
<protein>
    <submittedName>
        <fullName evidence="8">Ribose transport system ATP-binding protein</fullName>
    </submittedName>
</protein>
<dbReference type="Gene3D" id="3.40.50.300">
    <property type="entry name" value="P-loop containing nucleotide triphosphate hydrolases"/>
    <property type="match status" value="2"/>
</dbReference>
<evidence type="ECO:0000313" key="9">
    <source>
        <dbReference type="Proteomes" id="UP000199071"/>
    </source>
</evidence>
<evidence type="ECO:0000256" key="3">
    <source>
        <dbReference type="ARBA" id="ARBA00022597"/>
    </source>
</evidence>
<dbReference type="Pfam" id="PF00005">
    <property type="entry name" value="ABC_tran"/>
    <property type="match status" value="2"/>
</dbReference>
<keyword evidence="9" id="KW-1185">Reference proteome</keyword>
<dbReference type="STRING" id="665467.SAMN02982931_02749"/>
<dbReference type="EMBL" id="FMXQ01000005">
    <property type="protein sequence ID" value="SDB36416.1"/>
    <property type="molecule type" value="Genomic_DNA"/>
</dbReference>
<sequence>MTEPTGAPAVAVEGLRKAFGATVAVDDVSFAIAPGTVHALLGENGAGKSTIVKLLSGLIEPDTGRFEVFGKPCRLRSPRSAHALGIQTAFQEMTLVRDLTVLDNMLLPYAPVGPTAMIRRRAADAEIRAHFDKLGFQVDLRDEVGTLDLAVQQKIEIARAIYRKPRILLLDEPTSTLAGRDVDWLGEVIAGLKADGVTVVFISHRMREVRAFCDHLTILRNGRHISTGTVADFTDAEIIEMIIGRSIAQTFPARPEKRPSEAEEVFAVDNLAAGAKLRNASFALHKGEILGIAGLQGMGQLDLFLASFGMTEIAQGGLRVDGRPVTIASPRDAIRPNIAIGLLPEDRKTEALFLKLTGLHNASLPVIQRYARGGLIDTTRETESVERVFDRVEVDHRALWTRVGSFSGGNQQKIALAKWLFAESRILLLFDPTRGIDVGTKHELYVLMRAFAELGGSVLFHSTEIPELVHLCDRVMVLYAGEVVAELEGDEQSEHNIMRAALGADTAATEAVA</sequence>
<dbReference type="AlphaFoldDB" id="A0A1G6CU48"/>
<dbReference type="InterPro" id="IPR017871">
    <property type="entry name" value="ABC_transporter-like_CS"/>
</dbReference>
<dbReference type="PANTHER" id="PTHR43790">
    <property type="entry name" value="CARBOHYDRATE TRANSPORT ATP-BINDING PROTEIN MG119-RELATED"/>
    <property type="match status" value="1"/>
</dbReference>
<dbReference type="PROSITE" id="PS00211">
    <property type="entry name" value="ABC_TRANSPORTER_1"/>
    <property type="match status" value="1"/>
</dbReference>
<dbReference type="GO" id="GO:0005524">
    <property type="term" value="F:ATP binding"/>
    <property type="evidence" value="ECO:0007669"/>
    <property type="project" value="UniProtKB-KW"/>
</dbReference>
<keyword evidence="4" id="KW-0677">Repeat</keyword>
<dbReference type="PANTHER" id="PTHR43790:SF9">
    <property type="entry name" value="GALACTOFURANOSE TRANSPORTER ATP-BINDING PROTEIN YTFR"/>
    <property type="match status" value="1"/>
</dbReference>
<proteinExistence type="inferred from homology"/>
<keyword evidence="2" id="KW-0813">Transport</keyword>
<dbReference type="SMART" id="SM00382">
    <property type="entry name" value="AAA"/>
    <property type="match status" value="1"/>
</dbReference>
<dbReference type="InterPro" id="IPR027417">
    <property type="entry name" value="P-loop_NTPase"/>
</dbReference>
<reference evidence="8 9" key="1">
    <citation type="submission" date="2016-10" db="EMBL/GenBank/DDBJ databases">
        <authorList>
            <person name="de Groot N.N."/>
        </authorList>
    </citation>
    <scope>NUCLEOTIDE SEQUENCE [LARGE SCALE GENOMIC DNA]</scope>
    <source>
        <strain evidence="8 9">ATCC 35022</strain>
    </source>
</reference>
<evidence type="ECO:0000256" key="5">
    <source>
        <dbReference type="ARBA" id="ARBA00022741"/>
    </source>
</evidence>
<comment type="similarity">
    <text evidence="1">Belongs to the ABC transporter superfamily.</text>
</comment>
<dbReference type="InterPro" id="IPR050107">
    <property type="entry name" value="ABC_carbohydrate_import_ATPase"/>
</dbReference>
<gene>
    <name evidence="8" type="ORF">SAMN02982931_02749</name>
</gene>
<evidence type="ECO:0000313" key="8">
    <source>
        <dbReference type="EMBL" id="SDB36416.1"/>
    </source>
</evidence>
<evidence type="ECO:0000259" key="7">
    <source>
        <dbReference type="PROSITE" id="PS50893"/>
    </source>
</evidence>
<organism evidence="8 9">
    <name type="scientific">Bauldia litoralis</name>
    <dbReference type="NCBI Taxonomy" id="665467"/>
    <lineage>
        <taxon>Bacteria</taxon>
        <taxon>Pseudomonadati</taxon>
        <taxon>Pseudomonadota</taxon>
        <taxon>Alphaproteobacteria</taxon>
        <taxon>Hyphomicrobiales</taxon>
        <taxon>Kaistiaceae</taxon>
        <taxon>Bauldia</taxon>
    </lineage>
</organism>
<dbReference type="CDD" id="cd03215">
    <property type="entry name" value="ABC_Carb_Monos_II"/>
    <property type="match status" value="1"/>
</dbReference>
<evidence type="ECO:0000256" key="1">
    <source>
        <dbReference type="ARBA" id="ARBA00005417"/>
    </source>
</evidence>
<dbReference type="Proteomes" id="UP000199071">
    <property type="component" value="Unassembled WGS sequence"/>
</dbReference>
<keyword evidence="6 8" id="KW-0067">ATP-binding</keyword>
<dbReference type="RefSeq" id="WP_090877008.1">
    <property type="nucleotide sequence ID" value="NZ_FMXQ01000005.1"/>
</dbReference>
<evidence type="ECO:0000256" key="4">
    <source>
        <dbReference type="ARBA" id="ARBA00022737"/>
    </source>
</evidence>
<accession>A0A1G6CU48</accession>
<feature type="domain" description="ABC transporter" evidence="7">
    <location>
        <begin position="10"/>
        <end position="246"/>
    </location>
</feature>
<dbReference type="InterPro" id="IPR003593">
    <property type="entry name" value="AAA+_ATPase"/>
</dbReference>
<evidence type="ECO:0000256" key="6">
    <source>
        <dbReference type="ARBA" id="ARBA00022840"/>
    </source>
</evidence>
<keyword evidence="5" id="KW-0547">Nucleotide-binding</keyword>
<name>A0A1G6CU48_9HYPH</name>
<dbReference type="PROSITE" id="PS50893">
    <property type="entry name" value="ABC_TRANSPORTER_2"/>
    <property type="match status" value="2"/>
</dbReference>